<evidence type="ECO:0000313" key="1">
    <source>
        <dbReference type="EMBL" id="GCB85444.1"/>
    </source>
</evidence>
<comment type="caution">
    <text evidence="1">The sequence shown here is derived from an EMBL/GenBank/DDBJ whole genome shotgun (WGS) entry which is preliminary data.</text>
</comment>
<feature type="non-terminal residue" evidence="1">
    <location>
        <position position="1"/>
    </location>
</feature>
<sequence>FVQLSELKPDVLSIELTCALKLDEKNLNGKLDKSEN</sequence>
<protein>
    <submittedName>
        <fullName evidence="1">Uncharacterized protein</fullName>
    </submittedName>
</protein>
<dbReference type="EMBL" id="BFAA01162576">
    <property type="protein sequence ID" value="GCB85444.1"/>
    <property type="molecule type" value="Genomic_DNA"/>
</dbReference>
<name>A0A401QJB8_SCYTO</name>
<organism evidence="1 2">
    <name type="scientific">Scyliorhinus torazame</name>
    <name type="common">Cloudy catshark</name>
    <name type="synonym">Catulus torazame</name>
    <dbReference type="NCBI Taxonomy" id="75743"/>
    <lineage>
        <taxon>Eukaryota</taxon>
        <taxon>Metazoa</taxon>
        <taxon>Chordata</taxon>
        <taxon>Craniata</taxon>
        <taxon>Vertebrata</taxon>
        <taxon>Chondrichthyes</taxon>
        <taxon>Elasmobranchii</taxon>
        <taxon>Galeomorphii</taxon>
        <taxon>Galeoidea</taxon>
        <taxon>Carcharhiniformes</taxon>
        <taxon>Scyliorhinidae</taxon>
        <taxon>Scyliorhinus</taxon>
    </lineage>
</organism>
<accession>A0A401QJB8</accession>
<dbReference type="Proteomes" id="UP000288216">
    <property type="component" value="Unassembled WGS sequence"/>
</dbReference>
<dbReference type="AlphaFoldDB" id="A0A401QJB8"/>
<gene>
    <name evidence="1" type="ORF">scyTo_0026135</name>
</gene>
<keyword evidence="2" id="KW-1185">Reference proteome</keyword>
<reference evidence="1 2" key="1">
    <citation type="journal article" date="2018" name="Nat. Ecol. Evol.">
        <title>Shark genomes provide insights into elasmobranch evolution and the origin of vertebrates.</title>
        <authorList>
            <person name="Hara Y"/>
            <person name="Yamaguchi K"/>
            <person name="Onimaru K"/>
            <person name="Kadota M"/>
            <person name="Koyanagi M"/>
            <person name="Keeley SD"/>
            <person name="Tatsumi K"/>
            <person name="Tanaka K"/>
            <person name="Motone F"/>
            <person name="Kageyama Y"/>
            <person name="Nozu R"/>
            <person name="Adachi N"/>
            <person name="Nishimura O"/>
            <person name="Nakagawa R"/>
            <person name="Tanegashima C"/>
            <person name="Kiyatake I"/>
            <person name="Matsumoto R"/>
            <person name="Murakumo K"/>
            <person name="Nishida K"/>
            <person name="Terakita A"/>
            <person name="Kuratani S"/>
            <person name="Sato K"/>
            <person name="Hyodo S Kuraku.S."/>
        </authorList>
    </citation>
    <scope>NUCLEOTIDE SEQUENCE [LARGE SCALE GENOMIC DNA]</scope>
</reference>
<proteinExistence type="predicted"/>
<evidence type="ECO:0000313" key="2">
    <source>
        <dbReference type="Proteomes" id="UP000288216"/>
    </source>
</evidence>